<keyword evidence="2" id="KW-0503">Monooxygenase</keyword>
<dbReference type="SUPFAM" id="SSF54909">
    <property type="entry name" value="Dimeric alpha+beta barrel"/>
    <property type="match status" value="1"/>
</dbReference>
<dbReference type="GO" id="GO:0004497">
    <property type="term" value="F:monooxygenase activity"/>
    <property type="evidence" value="ECO:0007669"/>
    <property type="project" value="UniProtKB-KW"/>
</dbReference>
<evidence type="ECO:0000313" key="5">
    <source>
        <dbReference type="Proteomes" id="UP001054892"/>
    </source>
</evidence>
<keyword evidence="5" id="KW-1185">Reference proteome</keyword>
<evidence type="ECO:0000313" key="4">
    <source>
        <dbReference type="Proteomes" id="UP000509383"/>
    </source>
</evidence>
<evidence type="ECO:0000259" key="1">
    <source>
        <dbReference type="PROSITE" id="PS51725"/>
    </source>
</evidence>
<dbReference type="PROSITE" id="PS51725">
    <property type="entry name" value="ABM"/>
    <property type="match status" value="1"/>
</dbReference>
<dbReference type="Pfam" id="PF03992">
    <property type="entry name" value="ABM"/>
    <property type="match status" value="1"/>
</dbReference>
<dbReference type="EMBL" id="AP023189">
    <property type="protein sequence ID" value="BCG25626.1"/>
    <property type="molecule type" value="Genomic_DNA"/>
</dbReference>
<feature type="domain" description="ABM" evidence="1">
    <location>
        <begin position="7"/>
        <end position="97"/>
    </location>
</feature>
<protein>
    <submittedName>
        <fullName evidence="2">Antibiotic biosynthesis monooxygenase</fullName>
    </submittedName>
</protein>
<dbReference type="Proteomes" id="UP000509383">
    <property type="component" value="Chromosome"/>
</dbReference>
<proteinExistence type="predicted"/>
<evidence type="ECO:0000313" key="3">
    <source>
        <dbReference type="EMBL" id="GJN56122.1"/>
    </source>
</evidence>
<dbReference type="EMBL" id="BQKM01000026">
    <property type="protein sequence ID" value="GJN56122.1"/>
    <property type="molecule type" value="Genomic_DNA"/>
</dbReference>
<reference evidence="2 4" key="1">
    <citation type="submission" date="2020-05" db="EMBL/GenBank/DDBJ databases">
        <title>Characterization of novel class B3 metallo-beta-lactamase from novel Pseudomonas species.</title>
        <authorList>
            <person name="Yamada K."/>
            <person name="Aoki K."/>
            <person name="Ishii Y."/>
        </authorList>
    </citation>
    <scope>NUCLEOTIDE SEQUENCE [LARGE SCALE GENOMIC DNA]</scope>
    <source>
        <strain evidence="2 4">TUM18999</strain>
        <strain evidence="3 5">TUM20286</strain>
    </source>
</reference>
<evidence type="ECO:0000313" key="2">
    <source>
        <dbReference type="EMBL" id="BCG25626.1"/>
    </source>
</evidence>
<dbReference type="AlphaFoldDB" id="A0A6J4E8S1"/>
<gene>
    <name evidence="2" type="ORF">TUM18999_38170</name>
    <name evidence="3" type="ORF">TUM20286_58740</name>
</gene>
<accession>A0A6J4E8S1</accession>
<name>A0A6J4E8S1_9PSED</name>
<sequence length="98" mass="10828">MTLSPTFTSLASIRARNGRSEELGERLLALVEPARRIEGCISHEVLRAPDDPDLWLLQGCWANQAALEHYCDGTCGQCLADVLQGTLVLEARYFTDHA</sequence>
<dbReference type="InterPro" id="IPR007138">
    <property type="entry name" value="ABM_dom"/>
</dbReference>
<dbReference type="Gene3D" id="3.30.70.100">
    <property type="match status" value="1"/>
</dbReference>
<dbReference type="Proteomes" id="UP001054892">
    <property type="component" value="Unassembled WGS sequence"/>
</dbReference>
<keyword evidence="2" id="KW-0560">Oxidoreductase</keyword>
<dbReference type="KEGG" id="ptw:TUM18999_38170"/>
<organism evidence="2 4">
    <name type="scientific">Pseudomonas tohonis</name>
    <dbReference type="NCBI Taxonomy" id="2725477"/>
    <lineage>
        <taxon>Bacteria</taxon>
        <taxon>Pseudomonadati</taxon>
        <taxon>Pseudomonadota</taxon>
        <taxon>Gammaproteobacteria</taxon>
        <taxon>Pseudomonadales</taxon>
        <taxon>Pseudomonadaceae</taxon>
        <taxon>Pseudomonas</taxon>
    </lineage>
</organism>
<dbReference type="InterPro" id="IPR011008">
    <property type="entry name" value="Dimeric_a/b-barrel"/>
</dbReference>
<dbReference type="RefSeq" id="WP_173179385.1">
    <property type="nucleotide sequence ID" value="NZ_AP023189.1"/>
</dbReference>